<evidence type="ECO:0000313" key="6">
    <source>
        <dbReference type="EMBL" id="BCO28370.1"/>
    </source>
</evidence>
<dbReference type="InterPro" id="IPR034646">
    <property type="entry name" value="ADCK3_dom"/>
</dbReference>
<dbReference type="Proteomes" id="UP000824366">
    <property type="component" value="Chromosome"/>
</dbReference>
<dbReference type="RefSeq" id="WP_223904333.1">
    <property type="nucleotide sequence ID" value="NZ_AP024238.1"/>
</dbReference>
<dbReference type="SUPFAM" id="SSF56112">
    <property type="entry name" value="Protein kinase-like (PK-like)"/>
    <property type="match status" value="1"/>
</dbReference>
<dbReference type="Pfam" id="PF03109">
    <property type="entry name" value="ABC1"/>
    <property type="match status" value="1"/>
</dbReference>
<comment type="similarity">
    <text evidence="1">Belongs to the protein kinase superfamily. ADCK protein kinase family.</text>
</comment>
<evidence type="ECO:0000256" key="4">
    <source>
        <dbReference type="ARBA" id="ARBA00022840"/>
    </source>
</evidence>
<evidence type="ECO:0000256" key="2">
    <source>
        <dbReference type="ARBA" id="ARBA00022679"/>
    </source>
</evidence>
<reference evidence="6 7" key="1">
    <citation type="journal article" date="2021" name="Microbiol. Spectr.">
        <title>A Single Bacterium Capable of Oxidation and Reduction of Iron at Circumneutral pH.</title>
        <authorList>
            <person name="Kato S."/>
            <person name="Ohkuma M."/>
        </authorList>
    </citation>
    <scope>NUCLEOTIDE SEQUENCE [LARGE SCALE GENOMIC DNA]</scope>
    <source>
        <strain evidence="6 7">MIZ03</strain>
    </source>
</reference>
<organism evidence="6 7">
    <name type="scientific">Rhodoferax lithotrophicus</name>
    <dbReference type="NCBI Taxonomy" id="2798804"/>
    <lineage>
        <taxon>Bacteria</taxon>
        <taxon>Pseudomonadati</taxon>
        <taxon>Pseudomonadota</taxon>
        <taxon>Betaproteobacteria</taxon>
        <taxon>Burkholderiales</taxon>
        <taxon>Comamonadaceae</taxon>
        <taxon>Rhodoferax</taxon>
    </lineage>
</organism>
<keyword evidence="6" id="KW-0418">Kinase</keyword>
<keyword evidence="3" id="KW-0547">Nucleotide-binding</keyword>
<keyword evidence="2" id="KW-0808">Transferase</keyword>
<dbReference type="PANTHER" id="PTHR43851">
    <property type="match status" value="1"/>
</dbReference>
<proteinExistence type="inferred from homology"/>
<dbReference type="InterPro" id="IPR004147">
    <property type="entry name" value="ABC1_dom"/>
</dbReference>
<dbReference type="EMBL" id="AP024238">
    <property type="protein sequence ID" value="BCO28370.1"/>
    <property type="molecule type" value="Genomic_DNA"/>
</dbReference>
<name>A0ABM7MPW6_9BURK</name>
<dbReference type="InterPro" id="IPR051409">
    <property type="entry name" value="Atypical_kinase_ADCK"/>
</dbReference>
<keyword evidence="4" id="KW-0067">ATP-binding</keyword>
<evidence type="ECO:0000256" key="1">
    <source>
        <dbReference type="ARBA" id="ARBA00009670"/>
    </source>
</evidence>
<keyword evidence="7" id="KW-1185">Reference proteome</keyword>
<accession>A0ABM7MPW6</accession>
<dbReference type="PANTHER" id="PTHR43851:SF3">
    <property type="entry name" value="COENZYME Q8"/>
    <property type="match status" value="1"/>
</dbReference>
<dbReference type="CDD" id="cd13970">
    <property type="entry name" value="ABC1_ADCK3"/>
    <property type="match status" value="1"/>
</dbReference>
<evidence type="ECO:0000313" key="7">
    <source>
        <dbReference type="Proteomes" id="UP000824366"/>
    </source>
</evidence>
<gene>
    <name evidence="6" type="ORF">MIZ03_3270</name>
</gene>
<sequence length="433" mass="47759">MPQAPRTGKLARSAVVGVAVARAGVAQLAHSARQRVQATHNTDAHDEALGRIAFQALNQLKGVALKASQLLSMDIGLLPEAMRQQLARAHYQATPLNRALVLKLLRQELGQGPDDLFAHFEPQAFAAASLGQVHAATLHTGEAVAVKLQYPGMAATMQSDLQLLRLLLTTLGQHSAAMPSPQVLERTLADISTTLAQELDYVQEARQLQWFARHLSNPLLVLPQPVPSHSTARVLTMHKLDGLHLETWLATHPSQAERDHYGQLLFDLFLHSSFGLQHLQTDPHPGNFLFMPGGRLGLLDFGCTRTLDQAFCRHLAQAWCAVLRRPKDTAALQTAYSQLGLIDPAMSEAVFLTELLPALQAMQDWQCLPFRSPVYDFGQLPLPPRPGAEHRQVMRHLQAVPPDLPYFDRAHLGLVQMLRSMGARVHTGNAWIF</sequence>
<dbReference type="InterPro" id="IPR011009">
    <property type="entry name" value="Kinase-like_dom_sf"/>
</dbReference>
<dbReference type="GO" id="GO:0016301">
    <property type="term" value="F:kinase activity"/>
    <property type="evidence" value="ECO:0007669"/>
    <property type="project" value="UniProtKB-KW"/>
</dbReference>
<feature type="domain" description="ABC1 atypical kinase-like" evidence="5">
    <location>
        <begin position="92"/>
        <end position="327"/>
    </location>
</feature>
<protein>
    <submittedName>
        <fullName evidence="6">Protein kinase UbiB</fullName>
    </submittedName>
</protein>
<evidence type="ECO:0000256" key="3">
    <source>
        <dbReference type="ARBA" id="ARBA00022741"/>
    </source>
</evidence>
<evidence type="ECO:0000259" key="5">
    <source>
        <dbReference type="Pfam" id="PF03109"/>
    </source>
</evidence>